<organism evidence="1 2">
    <name type="scientific">Salinivibrio costicola</name>
    <name type="common">Vibrio costicola</name>
    <dbReference type="NCBI Taxonomy" id="51367"/>
    <lineage>
        <taxon>Bacteria</taxon>
        <taxon>Pseudomonadati</taxon>
        <taxon>Pseudomonadota</taxon>
        <taxon>Gammaproteobacteria</taxon>
        <taxon>Vibrionales</taxon>
        <taxon>Vibrionaceae</taxon>
        <taxon>Salinivibrio</taxon>
    </lineage>
</organism>
<dbReference type="InterPro" id="IPR036388">
    <property type="entry name" value="WH-like_DNA-bd_sf"/>
</dbReference>
<name>A0ABX6K9I4_SALCS</name>
<evidence type="ECO:0000313" key="1">
    <source>
        <dbReference type="EMBL" id="QIR06975.1"/>
    </source>
</evidence>
<dbReference type="RefSeq" id="WP_167314839.1">
    <property type="nucleotide sequence ID" value="NZ_CP050266.1"/>
</dbReference>
<dbReference type="Gene3D" id="1.10.10.10">
    <property type="entry name" value="Winged helix-like DNA-binding domain superfamily/Winged helix DNA-binding domain"/>
    <property type="match status" value="1"/>
</dbReference>
<reference evidence="1 2" key="1">
    <citation type="submission" date="2020-03" db="EMBL/GenBank/DDBJ databases">
        <title>Genome mining reveals the biosynthetic pathways of PHA and ectoines of the halophilic strain Salinivibrio costicola M318 isolated from fermented shrimp paste.</title>
        <authorList>
            <person name="Doan T.V."/>
            <person name="Tran L.T."/>
            <person name="Trieu T.A."/>
            <person name="Nguyen Q.V."/>
            <person name="Quach T.N."/>
            <person name="Phi T.Q."/>
            <person name="Kumar S."/>
        </authorList>
    </citation>
    <scope>NUCLEOTIDE SEQUENCE [LARGE SCALE GENOMIC DNA]</scope>
    <source>
        <strain evidence="1 2">M318</strain>
    </source>
</reference>
<evidence type="ECO:0000313" key="2">
    <source>
        <dbReference type="Proteomes" id="UP000501408"/>
    </source>
</evidence>
<dbReference type="InterPro" id="IPR036390">
    <property type="entry name" value="WH_DNA-bd_sf"/>
</dbReference>
<dbReference type="EMBL" id="CP050266">
    <property type="protein sequence ID" value="QIR06975.1"/>
    <property type="molecule type" value="Genomic_DNA"/>
</dbReference>
<keyword evidence="2" id="KW-1185">Reference proteome</keyword>
<sequence>MKFTKAQHAMEQIWAAILTRQLSLTARAEGDYPLTVSALCEQLSLSTATARDGLHLLAVEGRVLYQPHLGYRLTPLSQADWQALIQALKGLCGAFIDSFPSKLNEQTALQVLGLIHSIQHLPAKDSADITTMTYWHQTLHTQLLCGINPYLQKALIPAIAQHQRYLTHPDVKIDWLAQWQQLFPIVRGLVSPCPQAYTRRYQQYWQSLNQHLDDQLTALTSGQFL</sequence>
<protein>
    <recommendedName>
        <fullName evidence="3">GntR family transcriptional regulator</fullName>
    </recommendedName>
</protein>
<evidence type="ECO:0008006" key="3">
    <source>
        <dbReference type="Google" id="ProtNLM"/>
    </source>
</evidence>
<dbReference type="SUPFAM" id="SSF46785">
    <property type="entry name" value="Winged helix' DNA-binding domain"/>
    <property type="match status" value="1"/>
</dbReference>
<accession>A0ABX6K9I4</accession>
<proteinExistence type="predicted"/>
<dbReference type="Proteomes" id="UP000501408">
    <property type="component" value="Chromosome 1"/>
</dbReference>
<gene>
    <name evidence="1" type="ORF">HBA18_11730</name>
</gene>